<keyword evidence="3 8" id="KW-0808">Transferase</keyword>
<evidence type="ECO:0000256" key="6">
    <source>
        <dbReference type="ARBA" id="ARBA00040529"/>
    </source>
</evidence>
<keyword evidence="13" id="KW-1185">Reference proteome</keyword>
<dbReference type="Proteomes" id="UP000590647">
    <property type="component" value="Unassembled WGS sequence"/>
</dbReference>
<reference evidence="12 13" key="1">
    <citation type="submission" date="2020-08" db="EMBL/GenBank/DDBJ databases">
        <title>Sequencing the genomes of 1000 actinobacteria strains.</title>
        <authorList>
            <person name="Klenk H.-P."/>
        </authorList>
    </citation>
    <scope>NUCLEOTIDE SEQUENCE [LARGE SCALE GENOMIC DNA]</scope>
    <source>
        <strain evidence="12 13">DSM 40084</strain>
    </source>
</reference>
<dbReference type="PROSITE" id="PS00099">
    <property type="entry name" value="THIOLASE_3"/>
    <property type="match status" value="1"/>
</dbReference>
<accession>A0A7W9LWW6</accession>
<dbReference type="InterPro" id="IPR020617">
    <property type="entry name" value="Thiolase_C"/>
</dbReference>
<dbReference type="RefSeq" id="WP_184991064.1">
    <property type="nucleotide sequence ID" value="NZ_JACHNE010000001.1"/>
</dbReference>
<name>A0A7W9LWW6_9ACTN</name>
<dbReference type="GO" id="GO:0003985">
    <property type="term" value="F:acetyl-CoA C-acetyltransferase activity"/>
    <property type="evidence" value="ECO:0007669"/>
    <property type="project" value="UniProtKB-EC"/>
</dbReference>
<protein>
    <recommendedName>
        <fullName evidence="6">Probable acetyl-CoA acetyltransferase</fullName>
        <ecNumber evidence="2">2.3.1.9</ecNumber>
    </recommendedName>
    <alternativeName>
        <fullName evidence="5">Acetoacetyl-CoA thiolase</fullName>
    </alternativeName>
</protein>
<dbReference type="AlphaFoldDB" id="A0A7W9LWW6"/>
<comment type="similarity">
    <text evidence="1 8">Belongs to the thiolase-like superfamily. Thiolase family.</text>
</comment>
<dbReference type="PROSITE" id="PS00098">
    <property type="entry name" value="THIOLASE_1"/>
    <property type="match status" value="1"/>
</dbReference>
<gene>
    <name evidence="12" type="ORF">HDA41_007012</name>
</gene>
<evidence type="ECO:0000256" key="4">
    <source>
        <dbReference type="ARBA" id="ARBA00023315"/>
    </source>
</evidence>
<keyword evidence="4 8" id="KW-0012">Acyltransferase</keyword>
<dbReference type="Pfam" id="PF02803">
    <property type="entry name" value="Thiolase_C"/>
    <property type="match status" value="1"/>
</dbReference>
<dbReference type="InterPro" id="IPR020613">
    <property type="entry name" value="Thiolase_CS"/>
</dbReference>
<dbReference type="InterPro" id="IPR016039">
    <property type="entry name" value="Thiolase-like"/>
</dbReference>
<feature type="domain" description="Thiolase C-terminal" evidence="11">
    <location>
        <begin position="291"/>
        <end position="413"/>
    </location>
</feature>
<feature type="active site" description="Proton acceptor" evidence="7">
    <location>
        <position position="370"/>
    </location>
</feature>
<dbReference type="NCBIfam" id="TIGR01930">
    <property type="entry name" value="AcCoA-C-Actrans"/>
    <property type="match status" value="1"/>
</dbReference>
<dbReference type="PANTHER" id="PTHR18919">
    <property type="entry name" value="ACETYL-COA C-ACYLTRANSFERASE"/>
    <property type="match status" value="1"/>
</dbReference>
<feature type="domain" description="Thiolase N-terminal" evidence="10">
    <location>
        <begin position="4"/>
        <end position="283"/>
    </location>
</feature>
<comment type="caution">
    <text evidence="12">The sequence shown here is derived from an EMBL/GenBank/DDBJ whole genome shotgun (WGS) entry which is preliminary data.</text>
</comment>
<dbReference type="InterPro" id="IPR020610">
    <property type="entry name" value="Thiolase_AS"/>
</dbReference>
<dbReference type="EMBL" id="JACHNE010000001">
    <property type="protein sequence ID" value="MBB5799048.1"/>
    <property type="molecule type" value="Genomic_DNA"/>
</dbReference>
<dbReference type="CDD" id="cd00751">
    <property type="entry name" value="thiolase"/>
    <property type="match status" value="1"/>
</dbReference>
<evidence type="ECO:0000259" key="10">
    <source>
        <dbReference type="Pfam" id="PF00108"/>
    </source>
</evidence>
<dbReference type="SUPFAM" id="SSF53901">
    <property type="entry name" value="Thiolase-like"/>
    <property type="match status" value="2"/>
</dbReference>
<dbReference type="EC" id="2.3.1.9" evidence="2"/>
<dbReference type="InterPro" id="IPR020615">
    <property type="entry name" value="Thiolase_acyl_enz_int_AS"/>
</dbReference>
<dbReference type="InterPro" id="IPR020616">
    <property type="entry name" value="Thiolase_N"/>
</dbReference>
<evidence type="ECO:0000313" key="12">
    <source>
        <dbReference type="EMBL" id="MBB5799048.1"/>
    </source>
</evidence>
<evidence type="ECO:0000313" key="13">
    <source>
        <dbReference type="Proteomes" id="UP000590647"/>
    </source>
</evidence>
<proteinExistence type="inferred from homology"/>
<dbReference type="Gene3D" id="3.40.47.10">
    <property type="match status" value="1"/>
</dbReference>
<evidence type="ECO:0000256" key="3">
    <source>
        <dbReference type="ARBA" id="ARBA00022679"/>
    </source>
</evidence>
<dbReference type="FunFam" id="3.40.47.10:FF:000010">
    <property type="entry name" value="Acetyl-CoA acetyltransferase (Thiolase)"/>
    <property type="match status" value="1"/>
</dbReference>
<evidence type="ECO:0000256" key="7">
    <source>
        <dbReference type="PIRSR" id="PIRSR000429-1"/>
    </source>
</evidence>
<evidence type="ECO:0000256" key="9">
    <source>
        <dbReference type="SAM" id="MobiDB-lite"/>
    </source>
</evidence>
<evidence type="ECO:0000256" key="1">
    <source>
        <dbReference type="ARBA" id="ARBA00010982"/>
    </source>
</evidence>
<feature type="region of interest" description="Disordered" evidence="9">
    <location>
        <begin position="246"/>
        <end position="267"/>
    </location>
</feature>
<evidence type="ECO:0000259" key="11">
    <source>
        <dbReference type="Pfam" id="PF02803"/>
    </source>
</evidence>
<evidence type="ECO:0000256" key="5">
    <source>
        <dbReference type="ARBA" id="ARBA00030755"/>
    </source>
</evidence>
<evidence type="ECO:0000256" key="2">
    <source>
        <dbReference type="ARBA" id="ARBA00012705"/>
    </source>
</evidence>
<feature type="active site" description="Proton acceptor" evidence="7">
    <location>
        <position position="400"/>
    </location>
</feature>
<sequence>MKDVYIVDAVRTPIGRYNGALAGVRPDDLAAHAVRELLARTPRLDPARIEDVYFGNANGAGEENRNVGRMAALLAGLPTSVPGVTVNRLCASGLEAVIQAARAIAVGDASIALAGGVESMTRAPYVLPKNDKPFPAGHTELYSTTLGWRMVNPRMEPQWTIPLGESAELIADKHKIGREQQDEFALASHEKAAQAQRAGVFDAELAPVTIPQRKGDPVVFAADESVRADASLAAMAKLKPSFRKASEARWGSPRPEAGGGTVTAGNASPLNDGAAALLLVDEEGLKATGREPLARVSATGVSATDPHYFGLAPVEAVNRALAKTGKGFDDLSVLELNEAFAAQVLGCVAEWPEFDPALLNPQGGAIALGHPLGASGARLAGTVAHQLARRGSGVGVATLCIGVGQGLALVLER</sequence>
<evidence type="ECO:0000256" key="8">
    <source>
        <dbReference type="RuleBase" id="RU003557"/>
    </source>
</evidence>
<dbReference type="InterPro" id="IPR002155">
    <property type="entry name" value="Thiolase"/>
</dbReference>
<feature type="active site" description="Acyl-thioester intermediate" evidence="7">
    <location>
        <position position="90"/>
    </location>
</feature>
<dbReference type="PIRSF" id="PIRSF000429">
    <property type="entry name" value="Ac-CoA_Ac_transf"/>
    <property type="match status" value="1"/>
</dbReference>
<dbReference type="PROSITE" id="PS00737">
    <property type="entry name" value="THIOLASE_2"/>
    <property type="match status" value="1"/>
</dbReference>
<organism evidence="12 13">
    <name type="scientific">Streptomyces caelestis</name>
    <dbReference type="NCBI Taxonomy" id="36816"/>
    <lineage>
        <taxon>Bacteria</taxon>
        <taxon>Bacillati</taxon>
        <taxon>Actinomycetota</taxon>
        <taxon>Actinomycetes</taxon>
        <taxon>Kitasatosporales</taxon>
        <taxon>Streptomycetaceae</taxon>
        <taxon>Streptomyces</taxon>
    </lineage>
</organism>
<dbReference type="Pfam" id="PF00108">
    <property type="entry name" value="Thiolase_N"/>
    <property type="match status" value="1"/>
</dbReference>
<dbReference type="PANTHER" id="PTHR18919:SF107">
    <property type="entry name" value="ACETYL-COA ACETYLTRANSFERASE, CYTOSOLIC"/>
    <property type="match status" value="1"/>
</dbReference>